<sequence length="310" mass="34582">MISAVKPIFKIISGLHICGMGSGFGPEDVVNRRVNKHLEQLLPTQVSTRKDYHFEGQRLLPPEGLPGSADRCLCLLESYVGRRGQFEVRVERVFDRGTDSEWRIENTITRKSDGSLSPFTYLVTSEIAVLDDVEADRARVSWEALGKDPIYGGREAQAAVLLTEKMSHLRARERGKGMGHAGSLSRLGSFSNVIDAGRQLRTDWDEVEELLGPDADTIAATVGFDALESREKRLEAEQKGIDFLTADITDLQSEGDRRDRTRNGDSDVDRPDWQTLPAELTAEEAEAELQKIRSRLRQMKRQLDDGSPSG</sequence>
<evidence type="ECO:0000256" key="1">
    <source>
        <dbReference type="SAM" id="MobiDB-lite"/>
    </source>
</evidence>
<protein>
    <submittedName>
        <fullName evidence="2">Uncharacterized protein</fullName>
    </submittedName>
</protein>
<dbReference type="EMBL" id="CP064787">
    <property type="protein sequence ID" value="QSG05740.1"/>
    <property type="molecule type" value="Genomic_DNA"/>
</dbReference>
<accession>A0A897MUB8</accession>
<proteinExistence type="predicted"/>
<evidence type="ECO:0000313" key="2">
    <source>
        <dbReference type="EMBL" id="QSG05740.1"/>
    </source>
</evidence>
<gene>
    <name evidence="2" type="ORF">HSR121_1397</name>
</gene>
<feature type="compositionally biased region" description="Basic and acidic residues" evidence="1">
    <location>
        <begin position="254"/>
        <end position="272"/>
    </location>
</feature>
<dbReference type="Proteomes" id="UP000663525">
    <property type="component" value="Chromosome"/>
</dbReference>
<reference evidence="2" key="1">
    <citation type="submission" date="2020-11" db="EMBL/GenBank/DDBJ databases">
        <title>Carbohydrate-dependent, anaerobic sulfur respiration: A novel catabolism in halophilic archaea.</title>
        <authorList>
            <person name="Sorokin D.Y."/>
            <person name="Messina E."/>
            <person name="Smedile F."/>
            <person name="La Cono V."/>
            <person name="Hallsworth J.E."/>
            <person name="Yakimov M.M."/>
        </authorList>
    </citation>
    <scope>NUCLEOTIDE SEQUENCE</scope>
    <source>
        <strain evidence="2">HSR12-1</strain>
    </source>
</reference>
<name>A0A897MUB8_9EURY</name>
<dbReference type="AlphaFoldDB" id="A0A897MUB8"/>
<feature type="region of interest" description="Disordered" evidence="1">
    <location>
        <begin position="252"/>
        <end position="287"/>
    </location>
</feature>
<organism evidence="2 3">
    <name type="scientific">Halapricum desulfuricans</name>
    <dbReference type="NCBI Taxonomy" id="2841257"/>
    <lineage>
        <taxon>Archaea</taxon>
        <taxon>Methanobacteriati</taxon>
        <taxon>Methanobacteriota</taxon>
        <taxon>Stenosarchaea group</taxon>
        <taxon>Halobacteria</taxon>
        <taxon>Halobacteriales</taxon>
        <taxon>Haloarculaceae</taxon>
        <taxon>Halapricum</taxon>
    </lineage>
</organism>
<evidence type="ECO:0000313" key="3">
    <source>
        <dbReference type="Proteomes" id="UP000663525"/>
    </source>
</evidence>